<dbReference type="InterPro" id="IPR041679">
    <property type="entry name" value="DNA2/NAM7-like_C"/>
</dbReference>
<evidence type="ECO:0000256" key="7">
    <source>
        <dbReference type="ARBA" id="ARBA00022806"/>
    </source>
</evidence>
<feature type="domain" description="DNA2/NAM7 helicase helicase" evidence="14">
    <location>
        <begin position="657"/>
        <end position="740"/>
    </location>
</feature>
<evidence type="ECO:0008006" key="18">
    <source>
        <dbReference type="Google" id="ProtNLM"/>
    </source>
</evidence>
<keyword evidence="7" id="KW-0347">Helicase</keyword>
<keyword evidence="12" id="KW-0234">DNA repair</keyword>
<sequence length="963" mass="108802">MELPESSSWKENDGGFVTNDISDSVLSSTTFVNRISTGCTPPRKRPKRLSVNFVERDIQDSFIPFGSNESSIINVRVISLSDDNNDKIRELDCICEDTSKSYRLKLEGIWSSTPIKIGSSLRVIGAKMTEKELLLDWENGVLIVESNVLVPCTLITQGISCRRKATLSHYFKGRSSVRKEMLIGSVVHELFQAAITRSGFNVTENSLLDLWRKELHEQYAEQFFALNLSSQEIEDELCVYFKTITRWVSTYMSSPKGRNEPLQIGSKIMEVVDVEESIWNSCYGFKAKIDCTLKETIESGLLLYLLDETSRTVSPKTIDLKGILQMRNEIASSISDTSFDNLPEPTLNTHICKWCNQTLSCSLLQYSTSTATEIFVQDQLKHLEQSHIDYFKQFIRLILMEWKYITEKNATDKENRCRRKNSLLSVKVILDSIVQRGNRTSVTFQREEAIDEQNGLFIRGDMLLVLSKESEVIAMASVISVKENFIDVAVNGNSSSFVVGKIYLLERHEISFQHTLNLGNLVMLMNDDKQMSKIRSLIIDMRPPIFSKMKKGNISDISEIVRQLNIDQARAVVKSLMSDDYTIIEGFPGSGKTSTLAVLIRCLIHLGRTVLITSYTHSAIDNLLSKLIEYVDESKILRLGQQISINKSMRHLTLEAKLSKQSDMDRISLMQHILMETPIVACTCLGVSTNLLFSYRRFSITVVDEASLVLEPVIIPAIAASDSFVLVGDHRQLTPLVCSKQARQEGLAKSLLERLTIHHSAVITLHSQYRMNRPIAGLSSVLFYEGKLRCANDIIAEAVFNKLTYDLIDDSIYSEAYKLCVSNLLNNAVVFVDTQSYKNSAFCATFRNFGEVVNSGEAEFIGGLCRLFVKLQQGLSENDLGVVSIYRYHVEQLRRIVQAGIEVNTVDQYQGRDKSIIILSFVWTDEAENRKSELLADCRRINVAITRAKHKLILVGCQKSLSR</sequence>
<dbReference type="Gene3D" id="3.40.50.300">
    <property type="entry name" value="P-loop containing nucleotide triphosphate hydrolases"/>
    <property type="match status" value="2"/>
</dbReference>
<dbReference type="Proteomes" id="UP000093561">
    <property type="component" value="Unassembled WGS sequence"/>
</dbReference>
<dbReference type="Pfam" id="PF08696">
    <property type="entry name" value="Dna2"/>
    <property type="match status" value="1"/>
</dbReference>
<evidence type="ECO:0000313" key="16">
    <source>
        <dbReference type="Proteomes" id="UP000093561"/>
    </source>
</evidence>
<dbReference type="AlphaFoldDB" id="A0AAF5PYN7"/>
<feature type="domain" description="DNA2/NAM7 helicase-like C-terminal" evidence="15">
    <location>
        <begin position="748"/>
        <end position="958"/>
    </location>
</feature>
<dbReference type="GO" id="GO:0003677">
    <property type="term" value="F:DNA binding"/>
    <property type="evidence" value="ECO:0007669"/>
    <property type="project" value="UniProtKB-KW"/>
</dbReference>
<dbReference type="GO" id="GO:0005524">
    <property type="term" value="F:ATP binding"/>
    <property type="evidence" value="ECO:0007669"/>
    <property type="project" value="UniProtKB-KW"/>
</dbReference>
<evidence type="ECO:0000259" key="13">
    <source>
        <dbReference type="Pfam" id="PF08696"/>
    </source>
</evidence>
<reference evidence="16" key="1">
    <citation type="submission" date="2015-03" db="EMBL/GenBank/DDBJ databases">
        <title>Wuchereria bancrofti Genome Sequencing Papua New Guinea Strain.</title>
        <authorList>
            <person name="Small S.T."/>
            <person name="Serre D."/>
            <person name="Zimmerman P.A."/>
        </authorList>
    </citation>
    <scope>NUCLEOTIDE SEQUENCE [LARGE SCALE GENOMIC DNA]</scope>
    <source>
        <strain evidence="16">pt0022</strain>
    </source>
</reference>
<dbReference type="GO" id="GO:0004518">
    <property type="term" value="F:nuclease activity"/>
    <property type="evidence" value="ECO:0007669"/>
    <property type="project" value="UniProtKB-KW"/>
</dbReference>
<dbReference type="GO" id="GO:0051536">
    <property type="term" value="F:iron-sulfur cluster binding"/>
    <property type="evidence" value="ECO:0007669"/>
    <property type="project" value="UniProtKB-KW"/>
</dbReference>
<keyword evidence="11" id="KW-0238">DNA-binding</keyword>
<keyword evidence="10" id="KW-0411">Iron-sulfur</keyword>
<keyword evidence="3" id="KW-0479">Metal-binding</keyword>
<dbReference type="WBParaSite" id="mrna-Wban_07518">
    <property type="protein sequence ID" value="mrna-Wban_07518"/>
    <property type="gene ID" value="Wban_07518"/>
</dbReference>
<dbReference type="GO" id="GO:0005737">
    <property type="term" value="C:cytoplasm"/>
    <property type="evidence" value="ECO:0007669"/>
    <property type="project" value="TreeGrafter"/>
</dbReference>
<keyword evidence="9" id="KW-0408">Iron</keyword>
<dbReference type="InterPro" id="IPR047187">
    <property type="entry name" value="SF1_C_Upf1"/>
</dbReference>
<evidence type="ECO:0000256" key="11">
    <source>
        <dbReference type="ARBA" id="ARBA00023125"/>
    </source>
</evidence>
<dbReference type="InterPro" id="IPR050534">
    <property type="entry name" value="Coronavir_polyprotein_1ab"/>
</dbReference>
<dbReference type="PANTHER" id="PTHR43788">
    <property type="entry name" value="DNA2/NAM7 HELICASE FAMILY MEMBER"/>
    <property type="match status" value="1"/>
</dbReference>
<evidence type="ECO:0000256" key="1">
    <source>
        <dbReference type="ARBA" id="ARBA00007913"/>
    </source>
</evidence>
<dbReference type="GO" id="GO:0043139">
    <property type="term" value="F:5'-3' DNA helicase activity"/>
    <property type="evidence" value="ECO:0007669"/>
    <property type="project" value="TreeGrafter"/>
</dbReference>
<evidence type="ECO:0000259" key="15">
    <source>
        <dbReference type="Pfam" id="PF13087"/>
    </source>
</evidence>
<evidence type="ECO:0000256" key="12">
    <source>
        <dbReference type="ARBA" id="ARBA00023204"/>
    </source>
</evidence>
<comment type="similarity">
    <text evidence="1">Belongs to the DNA2/NAM7 helicase family.</text>
</comment>
<evidence type="ECO:0000313" key="17">
    <source>
        <dbReference type="WBParaSite" id="mrna-Wban_07518"/>
    </source>
</evidence>
<evidence type="ECO:0000256" key="6">
    <source>
        <dbReference type="ARBA" id="ARBA00022801"/>
    </source>
</evidence>
<evidence type="ECO:0000256" key="2">
    <source>
        <dbReference type="ARBA" id="ARBA00022722"/>
    </source>
</evidence>
<dbReference type="PANTHER" id="PTHR43788:SF8">
    <property type="entry name" value="DNA-BINDING PROTEIN SMUBP-2"/>
    <property type="match status" value="1"/>
</dbReference>
<dbReference type="Pfam" id="PF13086">
    <property type="entry name" value="AAA_11"/>
    <property type="match status" value="1"/>
</dbReference>
<keyword evidence="4" id="KW-0547">Nucleotide-binding</keyword>
<name>A0AAF5PYN7_WUCBA</name>
<organism evidence="16 17">
    <name type="scientific">Wuchereria bancrofti</name>
    <dbReference type="NCBI Taxonomy" id="6293"/>
    <lineage>
        <taxon>Eukaryota</taxon>
        <taxon>Metazoa</taxon>
        <taxon>Ecdysozoa</taxon>
        <taxon>Nematoda</taxon>
        <taxon>Chromadorea</taxon>
        <taxon>Rhabditida</taxon>
        <taxon>Spirurina</taxon>
        <taxon>Spiruromorpha</taxon>
        <taxon>Filarioidea</taxon>
        <taxon>Onchocercidae</taxon>
        <taxon>Wuchereria</taxon>
    </lineage>
</organism>
<dbReference type="CDD" id="cd18808">
    <property type="entry name" value="SF1_C_Upf1"/>
    <property type="match status" value="1"/>
</dbReference>
<evidence type="ECO:0000256" key="4">
    <source>
        <dbReference type="ARBA" id="ARBA00022741"/>
    </source>
</evidence>
<dbReference type="GO" id="GO:0046872">
    <property type="term" value="F:metal ion binding"/>
    <property type="evidence" value="ECO:0007669"/>
    <property type="project" value="UniProtKB-KW"/>
</dbReference>
<accession>A0AAF5PYN7</accession>
<dbReference type="GO" id="GO:0006281">
    <property type="term" value="P:DNA repair"/>
    <property type="evidence" value="ECO:0007669"/>
    <property type="project" value="UniProtKB-KW"/>
</dbReference>
<evidence type="ECO:0000256" key="3">
    <source>
        <dbReference type="ARBA" id="ARBA00022723"/>
    </source>
</evidence>
<dbReference type="GO" id="GO:0016787">
    <property type="term" value="F:hydrolase activity"/>
    <property type="evidence" value="ECO:0007669"/>
    <property type="project" value="UniProtKB-KW"/>
</dbReference>
<keyword evidence="5" id="KW-0227">DNA damage</keyword>
<evidence type="ECO:0000256" key="8">
    <source>
        <dbReference type="ARBA" id="ARBA00022840"/>
    </source>
</evidence>
<keyword evidence="2" id="KW-0540">Nuclease</keyword>
<evidence type="ECO:0000259" key="14">
    <source>
        <dbReference type="Pfam" id="PF13086"/>
    </source>
</evidence>
<dbReference type="InterPro" id="IPR041677">
    <property type="entry name" value="DNA2/NAM7_AAA_11"/>
</dbReference>
<evidence type="ECO:0000256" key="9">
    <source>
        <dbReference type="ARBA" id="ARBA00023004"/>
    </source>
</evidence>
<keyword evidence="6" id="KW-0378">Hydrolase</keyword>
<evidence type="ECO:0000256" key="5">
    <source>
        <dbReference type="ARBA" id="ARBA00022763"/>
    </source>
</evidence>
<keyword evidence="8" id="KW-0067">ATP-binding</keyword>
<feature type="domain" description="DNA replication factor Dna2 N-terminal" evidence="13">
    <location>
        <begin position="97"/>
        <end position="294"/>
    </location>
</feature>
<dbReference type="InterPro" id="IPR027417">
    <property type="entry name" value="P-loop_NTPase"/>
</dbReference>
<protein>
    <recommendedName>
        <fullName evidence="18">DNA replication ATP-dependent helicase/nuclease</fullName>
    </recommendedName>
</protein>
<reference evidence="16" key="2">
    <citation type="journal article" date="2016" name="Mol. Ecol.">
        <title>Population genomics of the filarial nematode parasite Wuchereria bancrofti from mosquitoes.</title>
        <authorList>
            <person name="Small S.T."/>
            <person name="Reimer L.J."/>
            <person name="Tisch D.J."/>
            <person name="King C.L."/>
            <person name="Christensen B.M."/>
            <person name="Siba P.M."/>
            <person name="Kazura J.W."/>
            <person name="Serre D."/>
            <person name="Zimmerman P.A."/>
        </authorList>
    </citation>
    <scope>NUCLEOTIDE SEQUENCE</scope>
    <source>
        <strain evidence="16">pt0022</strain>
    </source>
</reference>
<reference evidence="17" key="3">
    <citation type="submission" date="2024-02" db="UniProtKB">
        <authorList>
            <consortium name="WormBaseParasite"/>
        </authorList>
    </citation>
    <scope>IDENTIFICATION</scope>
    <source>
        <strain evidence="17">pt0022</strain>
    </source>
</reference>
<dbReference type="Pfam" id="PF13087">
    <property type="entry name" value="AAA_12"/>
    <property type="match status" value="1"/>
</dbReference>
<dbReference type="GO" id="GO:0005634">
    <property type="term" value="C:nucleus"/>
    <property type="evidence" value="ECO:0007669"/>
    <property type="project" value="TreeGrafter"/>
</dbReference>
<dbReference type="SUPFAM" id="SSF52540">
    <property type="entry name" value="P-loop containing nucleoside triphosphate hydrolases"/>
    <property type="match status" value="1"/>
</dbReference>
<dbReference type="InterPro" id="IPR014808">
    <property type="entry name" value="DNA_replication_fac_Dna2_N"/>
</dbReference>
<evidence type="ECO:0000256" key="10">
    <source>
        <dbReference type="ARBA" id="ARBA00023014"/>
    </source>
</evidence>
<proteinExistence type="inferred from homology"/>